<accession>A0A086THJ0</accession>
<proteinExistence type="predicted"/>
<feature type="region of interest" description="Disordered" evidence="1">
    <location>
        <begin position="20"/>
        <end position="102"/>
    </location>
</feature>
<reference evidence="3" key="1">
    <citation type="journal article" date="2014" name="Genome Announc.">
        <title>Genome sequence and annotation of Acremonium chrysogenum, producer of the beta-lactam antibiotic cephalosporin C.</title>
        <authorList>
            <person name="Terfehr D."/>
            <person name="Dahlmann T.A."/>
            <person name="Specht T."/>
            <person name="Zadra I."/>
            <person name="Kuernsteiner H."/>
            <person name="Kueck U."/>
        </authorList>
    </citation>
    <scope>NUCLEOTIDE SEQUENCE [LARGE SCALE GENOMIC DNA]</scope>
    <source>
        <strain evidence="3">ATCC 11550 / CBS 779.69 / DSM 880 / IAM 14645 / JCM 23072 / IMI 49137</strain>
    </source>
</reference>
<dbReference type="Proteomes" id="UP000029964">
    <property type="component" value="Unassembled WGS sequence"/>
</dbReference>
<feature type="compositionally biased region" description="Basic and acidic residues" evidence="1">
    <location>
        <begin position="23"/>
        <end position="45"/>
    </location>
</feature>
<dbReference type="EMBL" id="JPKY01000001">
    <property type="protein sequence ID" value="KFH48822.1"/>
    <property type="molecule type" value="Genomic_DNA"/>
</dbReference>
<dbReference type="AlphaFoldDB" id="A0A086THJ0"/>
<comment type="caution">
    <text evidence="2">The sequence shown here is derived from an EMBL/GenBank/DDBJ whole genome shotgun (WGS) entry which is preliminary data.</text>
</comment>
<sequence length="102" mass="10861">MAKWLTGDEQTAFIRKITPKCQEMTRRDPKSQSAKKMAEMLDRHSRGQLGTELASAPPVVPAPGVSKPTDFERDSAASGTSASHGHGAANGDSSMAQHAIDQ</sequence>
<gene>
    <name evidence="2" type="ORF">ACRE_001080</name>
</gene>
<evidence type="ECO:0000256" key="1">
    <source>
        <dbReference type="SAM" id="MobiDB-lite"/>
    </source>
</evidence>
<evidence type="ECO:0000313" key="3">
    <source>
        <dbReference type="Proteomes" id="UP000029964"/>
    </source>
</evidence>
<feature type="compositionally biased region" description="Low complexity" evidence="1">
    <location>
        <begin position="76"/>
        <end position="94"/>
    </location>
</feature>
<feature type="compositionally biased region" description="Low complexity" evidence="1">
    <location>
        <begin position="54"/>
        <end position="68"/>
    </location>
</feature>
<dbReference type="HOGENOM" id="CLU_2276614_0_0_1"/>
<keyword evidence="3" id="KW-1185">Reference proteome</keyword>
<organism evidence="2 3">
    <name type="scientific">Hapsidospora chrysogenum (strain ATCC 11550 / CBS 779.69 / DSM 880 / IAM 14645 / JCM 23072 / IMI 49137)</name>
    <name type="common">Acremonium chrysogenum</name>
    <dbReference type="NCBI Taxonomy" id="857340"/>
    <lineage>
        <taxon>Eukaryota</taxon>
        <taxon>Fungi</taxon>
        <taxon>Dikarya</taxon>
        <taxon>Ascomycota</taxon>
        <taxon>Pezizomycotina</taxon>
        <taxon>Sordariomycetes</taxon>
        <taxon>Hypocreomycetidae</taxon>
        <taxon>Hypocreales</taxon>
        <taxon>Bionectriaceae</taxon>
        <taxon>Hapsidospora</taxon>
    </lineage>
</organism>
<name>A0A086THJ0_HAPC1</name>
<protein>
    <submittedName>
        <fullName evidence="2">Uncharacterized protein</fullName>
    </submittedName>
</protein>
<evidence type="ECO:0000313" key="2">
    <source>
        <dbReference type="EMBL" id="KFH48822.1"/>
    </source>
</evidence>